<sequence length="237" mass="26021">MLGIEGLEDASFKGDERWRRAAKWTGYAPWFVLAIGLLSMAEIALGAVWISSLKTDLNFGQVIQPILIPGLAFFNAIPSLHLHVLARVNPPRLAVWFSVTFSIIHLVSSCLFLGACVGNHSDSSLQRNECPSGTGGNGSVWDVMASLPFAPETCTVLDRFIITVPSAIPQTNRATQVAMQFVSAVLYGAVAAMAWKVKKVLEARETRIAEGTEMVSEEERERRQSLARERWKYLSAG</sequence>
<evidence type="ECO:0000313" key="3">
    <source>
        <dbReference type="Proteomes" id="UP001172673"/>
    </source>
</evidence>
<keyword evidence="1" id="KW-0812">Transmembrane</keyword>
<organism evidence="2 3">
    <name type="scientific">Cladophialophora chaetospira</name>
    <dbReference type="NCBI Taxonomy" id="386627"/>
    <lineage>
        <taxon>Eukaryota</taxon>
        <taxon>Fungi</taxon>
        <taxon>Dikarya</taxon>
        <taxon>Ascomycota</taxon>
        <taxon>Pezizomycotina</taxon>
        <taxon>Eurotiomycetes</taxon>
        <taxon>Chaetothyriomycetidae</taxon>
        <taxon>Chaetothyriales</taxon>
        <taxon>Herpotrichiellaceae</taxon>
        <taxon>Cladophialophora</taxon>
    </lineage>
</organism>
<feature type="transmembrane region" description="Helical" evidence="1">
    <location>
        <begin position="93"/>
        <end position="115"/>
    </location>
</feature>
<gene>
    <name evidence="2" type="ORF">H2200_005143</name>
</gene>
<name>A0AA39CJJ2_9EURO</name>
<evidence type="ECO:0000313" key="2">
    <source>
        <dbReference type="EMBL" id="KAJ9610366.1"/>
    </source>
</evidence>
<dbReference type="Proteomes" id="UP001172673">
    <property type="component" value="Unassembled WGS sequence"/>
</dbReference>
<keyword evidence="1" id="KW-0472">Membrane</keyword>
<accession>A0AA39CJJ2</accession>
<keyword evidence="1" id="KW-1133">Transmembrane helix</keyword>
<keyword evidence="3" id="KW-1185">Reference proteome</keyword>
<feature type="transmembrane region" description="Helical" evidence="1">
    <location>
        <begin position="177"/>
        <end position="197"/>
    </location>
</feature>
<dbReference type="EMBL" id="JAPDRK010000007">
    <property type="protein sequence ID" value="KAJ9610366.1"/>
    <property type="molecule type" value="Genomic_DNA"/>
</dbReference>
<reference evidence="2" key="1">
    <citation type="submission" date="2022-10" db="EMBL/GenBank/DDBJ databases">
        <title>Culturing micro-colonial fungi from biological soil crusts in the Mojave desert and describing Neophaeococcomyces mojavensis, and introducing the new genera and species Taxawa tesnikishii.</title>
        <authorList>
            <person name="Kurbessoian T."/>
            <person name="Stajich J.E."/>
        </authorList>
    </citation>
    <scope>NUCLEOTIDE SEQUENCE</scope>
    <source>
        <strain evidence="2">TK_41</strain>
    </source>
</reference>
<comment type="caution">
    <text evidence="2">The sequence shown here is derived from an EMBL/GenBank/DDBJ whole genome shotgun (WGS) entry which is preliminary data.</text>
</comment>
<dbReference type="AlphaFoldDB" id="A0AA39CJJ2"/>
<feature type="transmembrane region" description="Helical" evidence="1">
    <location>
        <begin position="62"/>
        <end position="86"/>
    </location>
</feature>
<feature type="transmembrane region" description="Helical" evidence="1">
    <location>
        <begin position="27"/>
        <end position="50"/>
    </location>
</feature>
<protein>
    <submittedName>
        <fullName evidence="2">Uncharacterized protein</fullName>
    </submittedName>
</protein>
<evidence type="ECO:0000256" key="1">
    <source>
        <dbReference type="SAM" id="Phobius"/>
    </source>
</evidence>
<proteinExistence type="predicted"/>